<comment type="caution">
    <text evidence="2">The sequence shown here is derived from an EMBL/GenBank/DDBJ whole genome shotgun (WGS) entry which is preliminary data.</text>
</comment>
<evidence type="ECO:0000256" key="1">
    <source>
        <dbReference type="SAM" id="SignalP"/>
    </source>
</evidence>
<dbReference type="OrthoDB" id="2562973at2759"/>
<name>A0A1Y1YYN3_9PLEO</name>
<keyword evidence="1" id="KW-0732">Signal</keyword>
<keyword evidence="3" id="KW-1185">Reference proteome</keyword>
<proteinExistence type="predicted"/>
<evidence type="ECO:0000313" key="2">
    <source>
        <dbReference type="EMBL" id="ORY03153.1"/>
    </source>
</evidence>
<feature type="signal peptide" evidence="1">
    <location>
        <begin position="1"/>
        <end position="17"/>
    </location>
</feature>
<organism evidence="2 3">
    <name type="scientific">Clohesyomyces aquaticus</name>
    <dbReference type="NCBI Taxonomy" id="1231657"/>
    <lineage>
        <taxon>Eukaryota</taxon>
        <taxon>Fungi</taxon>
        <taxon>Dikarya</taxon>
        <taxon>Ascomycota</taxon>
        <taxon>Pezizomycotina</taxon>
        <taxon>Dothideomycetes</taxon>
        <taxon>Pleosporomycetidae</taxon>
        <taxon>Pleosporales</taxon>
        <taxon>Lindgomycetaceae</taxon>
        <taxon>Clohesyomyces</taxon>
    </lineage>
</organism>
<gene>
    <name evidence="2" type="ORF">BCR34DRAFT_573718</name>
</gene>
<reference evidence="2 3" key="1">
    <citation type="submission" date="2016-07" db="EMBL/GenBank/DDBJ databases">
        <title>Pervasive Adenine N6-methylation of Active Genes in Fungi.</title>
        <authorList>
            <consortium name="DOE Joint Genome Institute"/>
            <person name="Mondo S.J."/>
            <person name="Dannebaum R.O."/>
            <person name="Kuo R.C."/>
            <person name="Labutti K."/>
            <person name="Haridas S."/>
            <person name="Kuo A."/>
            <person name="Salamov A."/>
            <person name="Ahrendt S.R."/>
            <person name="Lipzen A."/>
            <person name="Sullivan W."/>
            <person name="Andreopoulos W.B."/>
            <person name="Clum A."/>
            <person name="Lindquist E."/>
            <person name="Daum C."/>
            <person name="Ramamoorthy G.K."/>
            <person name="Gryganskyi A."/>
            <person name="Culley D."/>
            <person name="Magnuson J.K."/>
            <person name="James T.Y."/>
            <person name="O'Malley M.A."/>
            <person name="Stajich J.E."/>
            <person name="Spatafora J.W."/>
            <person name="Visel A."/>
            <person name="Grigoriev I.V."/>
        </authorList>
    </citation>
    <scope>NUCLEOTIDE SEQUENCE [LARGE SCALE GENOMIC DNA]</scope>
    <source>
        <strain evidence="2 3">CBS 115471</strain>
    </source>
</reference>
<dbReference type="EMBL" id="MCFA01000150">
    <property type="protein sequence ID" value="ORY03153.1"/>
    <property type="molecule type" value="Genomic_DNA"/>
</dbReference>
<dbReference type="AlphaFoldDB" id="A0A1Y1YYN3"/>
<evidence type="ECO:0000313" key="3">
    <source>
        <dbReference type="Proteomes" id="UP000193144"/>
    </source>
</evidence>
<dbReference type="Proteomes" id="UP000193144">
    <property type="component" value="Unassembled WGS sequence"/>
</dbReference>
<sequence length="72" mass="7975">MKFSIVAAILLMGVAHALPSPAENAVQERCHDYHGCGFCGFYERCCYKPENSNHDTEGYCTCGISGKESHCW</sequence>
<accession>A0A1Y1YYN3</accession>
<feature type="chain" id="PRO_5012078842" evidence="1">
    <location>
        <begin position="18"/>
        <end position="72"/>
    </location>
</feature>
<protein>
    <submittedName>
        <fullName evidence="2">Uncharacterized protein</fullName>
    </submittedName>
</protein>